<dbReference type="RefSeq" id="WP_184787555.1">
    <property type="nucleotide sequence ID" value="NZ_BONT01000068.1"/>
</dbReference>
<evidence type="ECO:0000313" key="2">
    <source>
        <dbReference type="EMBL" id="MBB6034682.1"/>
    </source>
</evidence>
<protein>
    <submittedName>
        <fullName evidence="2">Uncharacterized protein</fullName>
    </submittedName>
</protein>
<accession>A0A841FMB3</accession>
<organism evidence="2 3">
    <name type="scientific">Phytomonospora endophytica</name>
    <dbReference type="NCBI Taxonomy" id="714109"/>
    <lineage>
        <taxon>Bacteria</taxon>
        <taxon>Bacillati</taxon>
        <taxon>Actinomycetota</taxon>
        <taxon>Actinomycetes</taxon>
        <taxon>Micromonosporales</taxon>
        <taxon>Micromonosporaceae</taxon>
        <taxon>Phytomonospora</taxon>
    </lineage>
</organism>
<keyword evidence="1" id="KW-1133">Transmembrane helix</keyword>
<feature type="transmembrane region" description="Helical" evidence="1">
    <location>
        <begin position="30"/>
        <end position="51"/>
    </location>
</feature>
<keyword evidence="3" id="KW-1185">Reference proteome</keyword>
<evidence type="ECO:0000313" key="3">
    <source>
        <dbReference type="Proteomes" id="UP000548476"/>
    </source>
</evidence>
<keyword evidence="1" id="KW-0472">Membrane</keyword>
<evidence type="ECO:0000256" key="1">
    <source>
        <dbReference type="SAM" id="Phobius"/>
    </source>
</evidence>
<comment type="caution">
    <text evidence="2">The sequence shown here is derived from an EMBL/GenBank/DDBJ whole genome shotgun (WGS) entry which is preliminary data.</text>
</comment>
<dbReference type="EMBL" id="JACHGT010000005">
    <property type="protein sequence ID" value="MBB6034682.1"/>
    <property type="molecule type" value="Genomic_DNA"/>
</dbReference>
<reference evidence="2 3" key="1">
    <citation type="submission" date="2020-08" db="EMBL/GenBank/DDBJ databases">
        <title>Genomic Encyclopedia of Type Strains, Phase IV (KMG-IV): sequencing the most valuable type-strain genomes for metagenomic binning, comparative biology and taxonomic classification.</title>
        <authorList>
            <person name="Goeker M."/>
        </authorList>
    </citation>
    <scope>NUCLEOTIDE SEQUENCE [LARGE SCALE GENOMIC DNA]</scope>
    <source>
        <strain evidence="2 3">YIM 65646</strain>
    </source>
</reference>
<sequence length="69" mass="7546">MNLRLLAWIVLPVVGLILVGWLAIKFLAFIFGWIVYLAIGAAVVAGAIYAWGKVRQALGKGPTRRSLPR</sequence>
<gene>
    <name evidence="2" type="ORF">HNR73_002536</name>
</gene>
<name>A0A841FMB3_9ACTN</name>
<proteinExistence type="predicted"/>
<feature type="transmembrane region" description="Helical" evidence="1">
    <location>
        <begin position="5"/>
        <end position="24"/>
    </location>
</feature>
<keyword evidence="1" id="KW-0812">Transmembrane</keyword>
<dbReference type="Proteomes" id="UP000548476">
    <property type="component" value="Unassembled WGS sequence"/>
</dbReference>
<dbReference type="AlphaFoldDB" id="A0A841FMB3"/>